<comment type="caution">
    <text evidence="2">The sequence shown here is derived from an EMBL/GenBank/DDBJ whole genome shotgun (WGS) entry which is preliminary data.</text>
</comment>
<keyword evidence="1" id="KW-0812">Transmembrane</keyword>
<name>A0AAD6RY31_9AGAR</name>
<proteinExistence type="predicted"/>
<reference evidence="2" key="1">
    <citation type="submission" date="2023-03" db="EMBL/GenBank/DDBJ databases">
        <title>Massive genome expansion in bonnet fungi (Mycena s.s.) driven by repeated elements and novel gene families across ecological guilds.</title>
        <authorList>
            <consortium name="Lawrence Berkeley National Laboratory"/>
            <person name="Harder C.B."/>
            <person name="Miyauchi S."/>
            <person name="Viragh M."/>
            <person name="Kuo A."/>
            <person name="Thoen E."/>
            <person name="Andreopoulos B."/>
            <person name="Lu D."/>
            <person name="Skrede I."/>
            <person name="Drula E."/>
            <person name="Henrissat B."/>
            <person name="Morin E."/>
            <person name="Kohler A."/>
            <person name="Barry K."/>
            <person name="LaButti K."/>
            <person name="Morin E."/>
            <person name="Salamov A."/>
            <person name="Lipzen A."/>
            <person name="Mereny Z."/>
            <person name="Hegedus B."/>
            <person name="Baldrian P."/>
            <person name="Stursova M."/>
            <person name="Weitz H."/>
            <person name="Taylor A."/>
            <person name="Grigoriev I.V."/>
            <person name="Nagy L.G."/>
            <person name="Martin F."/>
            <person name="Kauserud H."/>
        </authorList>
    </citation>
    <scope>NUCLEOTIDE SEQUENCE</scope>
    <source>
        <strain evidence="2">CBHHK200</strain>
    </source>
</reference>
<keyword evidence="3" id="KW-1185">Reference proteome</keyword>
<organism evidence="2 3">
    <name type="scientific">Mycena alexandri</name>
    <dbReference type="NCBI Taxonomy" id="1745969"/>
    <lineage>
        <taxon>Eukaryota</taxon>
        <taxon>Fungi</taxon>
        <taxon>Dikarya</taxon>
        <taxon>Basidiomycota</taxon>
        <taxon>Agaricomycotina</taxon>
        <taxon>Agaricomycetes</taxon>
        <taxon>Agaricomycetidae</taxon>
        <taxon>Agaricales</taxon>
        <taxon>Marasmiineae</taxon>
        <taxon>Mycenaceae</taxon>
        <taxon>Mycena</taxon>
    </lineage>
</organism>
<dbReference type="AlphaFoldDB" id="A0AAD6RY31"/>
<sequence length="261" mass="29464">MYVHAKSGNAASILFASVSHVIHILFSSVVFYFLFFPSSRFLHLQNSPTLCSAGPKLSQAAGTAALPRCALGIEFDVDWAPIVDTVAGSDSPYSFLRIPRGVVAGILVWRRVYNGHFTIDLGVRILTFPLYQYSWILHDLGLPPVRLLDKPFFFNKQQLHESVRVEWSKAKARKERWEEEVDLLHEEMKRVLHFLQWCALWWETRQGTRKMVVSQQLAAGLQAYTARQASDSSEDGLILQEGMAVFAQMMYEAPTAAEAAS</sequence>
<evidence type="ECO:0000313" key="3">
    <source>
        <dbReference type="Proteomes" id="UP001218188"/>
    </source>
</evidence>
<evidence type="ECO:0000313" key="2">
    <source>
        <dbReference type="EMBL" id="KAJ7016405.1"/>
    </source>
</evidence>
<gene>
    <name evidence="2" type="ORF">C8F04DRAFT_1345269</name>
</gene>
<accession>A0AAD6RY31</accession>
<protein>
    <submittedName>
        <fullName evidence="2">Uncharacterized protein</fullName>
    </submittedName>
</protein>
<evidence type="ECO:0000256" key="1">
    <source>
        <dbReference type="SAM" id="Phobius"/>
    </source>
</evidence>
<keyword evidence="1" id="KW-0472">Membrane</keyword>
<keyword evidence="1" id="KW-1133">Transmembrane helix</keyword>
<dbReference type="EMBL" id="JARJCM010000511">
    <property type="protein sequence ID" value="KAJ7016405.1"/>
    <property type="molecule type" value="Genomic_DNA"/>
</dbReference>
<dbReference type="Proteomes" id="UP001218188">
    <property type="component" value="Unassembled WGS sequence"/>
</dbReference>
<feature type="transmembrane region" description="Helical" evidence="1">
    <location>
        <begin position="12"/>
        <end position="35"/>
    </location>
</feature>